<dbReference type="AlphaFoldDB" id="A0A8S1IWP2"/>
<gene>
    <name evidence="2" type="ORF">OSTQU699_LOCUS4952</name>
</gene>
<evidence type="ECO:0000313" key="2">
    <source>
        <dbReference type="EMBL" id="CAD7699593.1"/>
    </source>
</evidence>
<accession>A0A8S1IWP2</accession>
<organism evidence="2 3">
    <name type="scientific">Ostreobium quekettii</name>
    <dbReference type="NCBI Taxonomy" id="121088"/>
    <lineage>
        <taxon>Eukaryota</taxon>
        <taxon>Viridiplantae</taxon>
        <taxon>Chlorophyta</taxon>
        <taxon>core chlorophytes</taxon>
        <taxon>Ulvophyceae</taxon>
        <taxon>TCBD clade</taxon>
        <taxon>Bryopsidales</taxon>
        <taxon>Ostreobineae</taxon>
        <taxon>Ostreobiaceae</taxon>
        <taxon>Ostreobium</taxon>
    </lineage>
</organism>
<protein>
    <submittedName>
        <fullName evidence="2">Uncharacterized protein</fullName>
    </submittedName>
</protein>
<dbReference type="EMBL" id="CAJHUC010001068">
    <property type="protein sequence ID" value="CAD7699593.1"/>
    <property type="molecule type" value="Genomic_DNA"/>
</dbReference>
<comment type="caution">
    <text evidence="2">The sequence shown here is derived from an EMBL/GenBank/DDBJ whole genome shotgun (WGS) entry which is preliminary data.</text>
</comment>
<feature type="region of interest" description="Disordered" evidence="1">
    <location>
        <begin position="1"/>
        <end position="39"/>
    </location>
</feature>
<keyword evidence="3" id="KW-1185">Reference proteome</keyword>
<reference evidence="2" key="1">
    <citation type="submission" date="2020-12" db="EMBL/GenBank/DDBJ databases">
        <authorList>
            <person name="Iha C."/>
        </authorList>
    </citation>
    <scope>NUCLEOTIDE SEQUENCE</scope>
</reference>
<sequence length="277" mass="30284">MLAASVPTGGWRSTAAGSRRPSVIVEAAKRQPKNPKDYGTMDEIRDALHAVNGDQPSLSGFLNWFGKGTFGNPKNKEGPLAWYHSLLESSWVKSLDSRVSTRPGYVPTPADLSESSPQEPPTDVQVGEADPRAQQLAALLACPVSWATTLAKECPNLLEMQPGAVVQRLISLKEALPECNVSQLVEADTRLFFEGDQDEVDRKVASNYALLQRELVGADVRELVQLYPSLLVADLGPTVERLRELWDVNAHVMENTTTESLGQTLEALSRMGPPKRL</sequence>
<dbReference type="Proteomes" id="UP000708148">
    <property type="component" value="Unassembled WGS sequence"/>
</dbReference>
<dbReference type="OrthoDB" id="528365at2759"/>
<proteinExistence type="predicted"/>
<evidence type="ECO:0000313" key="3">
    <source>
        <dbReference type="Proteomes" id="UP000708148"/>
    </source>
</evidence>
<feature type="region of interest" description="Disordered" evidence="1">
    <location>
        <begin position="100"/>
        <end position="130"/>
    </location>
</feature>
<evidence type="ECO:0000256" key="1">
    <source>
        <dbReference type="SAM" id="MobiDB-lite"/>
    </source>
</evidence>
<name>A0A8S1IWP2_9CHLO</name>